<proteinExistence type="predicted"/>
<dbReference type="EMBL" id="KZ679280">
    <property type="protein sequence ID" value="PTB35144.1"/>
    <property type="molecule type" value="Genomic_DNA"/>
</dbReference>
<dbReference type="STRING" id="1042311.A0A2T3YRI9"/>
<dbReference type="Proteomes" id="UP000240493">
    <property type="component" value="Unassembled WGS sequence"/>
</dbReference>
<dbReference type="Gene3D" id="1.20.1050.10">
    <property type="match status" value="1"/>
</dbReference>
<sequence>QWIGFPDHRLFEPLTTLILRGYSICHFWRRDGEVCVPAPHRLFCGVRKQLQGHQRIASEKLGLADISDAASLCLGFVQITDRELMAKHSRTTERYS</sequence>
<keyword evidence="2" id="KW-1185">Reference proteome</keyword>
<evidence type="ECO:0000313" key="2">
    <source>
        <dbReference type="Proteomes" id="UP000240493"/>
    </source>
</evidence>
<name>A0A2T3YRI9_TRIA4</name>
<reference evidence="1 2" key="1">
    <citation type="submission" date="2016-07" db="EMBL/GenBank/DDBJ databases">
        <title>Multiple horizontal gene transfer events from other fungi enriched the ability of initially mycotrophic Trichoderma (Ascomycota) to feed on dead plant biomass.</title>
        <authorList>
            <consortium name="DOE Joint Genome Institute"/>
            <person name="Aerts A."/>
            <person name="Atanasova L."/>
            <person name="Chenthamara K."/>
            <person name="Zhang J."/>
            <person name="Grujic M."/>
            <person name="Henrissat B."/>
            <person name="Kuo A."/>
            <person name="Salamov A."/>
            <person name="Lipzen A."/>
            <person name="Labutti K."/>
            <person name="Barry K."/>
            <person name="Miao Y."/>
            <person name="Rahimi M.J."/>
            <person name="Shen Q."/>
            <person name="Grigoriev I.V."/>
            <person name="Kubicek C.P."/>
            <person name="Druzhinina I.S."/>
        </authorList>
    </citation>
    <scope>NUCLEOTIDE SEQUENCE [LARGE SCALE GENOMIC DNA]</scope>
    <source>
        <strain evidence="1 2">CBS 433.97</strain>
    </source>
</reference>
<feature type="non-terminal residue" evidence="1">
    <location>
        <position position="1"/>
    </location>
</feature>
<organism evidence="1 2">
    <name type="scientific">Trichoderma asperellum (strain ATCC 204424 / CBS 433.97 / NBRC 101777)</name>
    <dbReference type="NCBI Taxonomy" id="1042311"/>
    <lineage>
        <taxon>Eukaryota</taxon>
        <taxon>Fungi</taxon>
        <taxon>Dikarya</taxon>
        <taxon>Ascomycota</taxon>
        <taxon>Pezizomycotina</taxon>
        <taxon>Sordariomycetes</taxon>
        <taxon>Hypocreomycetidae</taxon>
        <taxon>Hypocreales</taxon>
        <taxon>Hypocreaceae</taxon>
        <taxon>Trichoderma</taxon>
    </lineage>
</organism>
<dbReference type="AlphaFoldDB" id="A0A2T3YRI9"/>
<evidence type="ECO:0000313" key="1">
    <source>
        <dbReference type="EMBL" id="PTB35144.1"/>
    </source>
</evidence>
<dbReference type="OrthoDB" id="249703at2759"/>
<gene>
    <name evidence="1" type="ORF">M441DRAFT_154120</name>
</gene>
<protein>
    <submittedName>
        <fullName evidence="1">Uncharacterized protein</fullName>
    </submittedName>
</protein>
<accession>A0A2T3YRI9</accession>